<keyword evidence="2" id="KW-1185">Reference proteome</keyword>
<reference evidence="1" key="1">
    <citation type="submission" date="2018-05" db="EMBL/GenBank/DDBJ databases">
        <title>Draft genome of Mucuna pruriens seed.</title>
        <authorList>
            <person name="Nnadi N.E."/>
            <person name="Vos R."/>
            <person name="Hasami M.H."/>
            <person name="Devisetty U.K."/>
            <person name="Aguiy J.C."/>
        </authorList>
    </citation>
    <scope>NUCLEOTIDE SEQUENCE [LARGE SCALE GENOMIC DNA]</scope>
    <source>
        <strain evidence="1">JCA_2017</strain>
    </source>
</reference>
<evidence type="ECO:0000313" key="1">
    <source>
        <dbReference type="EMBL" id="RDX90613.1"/>
    </source>
</evidence>
<protein>
    <submittedName>
        <fullName evidence="1">Uncharacterized protein</fullName>
    </submittedName>
</protein>
<dbReference type="EMBL" id="QJKJ01005350">
    <property type="protein sequence ID" value="RDX90613.1"/>
    <property type="molecule type" value="Genomic_DNA"/>
</dbReference>
<name>A0A371GJV5_MUCPR</name>
<evidence type="ECO:0000313" key="2">
    <source>
        <dbReference type="Proteomes" id="UP000257109"/>
    </source>
</evidence>
<dbReference type="OrthoDB" id="1434912at2759"/>
<dbReference type="AlphaFoldDB" id="A0A371GJV5"/>
<feature type="non-terminal residue" evidence="1">
    <location>
        <position position="1"/>
    </location>
</feature>
<organism evidence="1 2">
    <name type="scientific">Mucuna pruriens</name>
    <name type="common">Velvet bean</name>
    <name type="synonym">Dolichos pruriens</name>
    <dbReference type="NCBI Taxonomy" id="157652"/>
    <lineage>
        <taxon>Eukaryota</taxon>
        <taxon>Viridiplantae</taxon>
        <taxon>Streptophyta</taxon>
        <taxon>Embryophyta</taxon>
        <taxon>Tracheophyta</taxon>
        <taxon>Spermatophyta</taxon>
        <taxon>Magnoliopsida</taxon>
        <taxon>eudicotyledons</taxon>
        <taxon>Gunneridae</taxon>
        <taxon>Pentapetalae</taxon>
        <taxon>rosids</taxon>
        <taxon>fabids</taxon>
        <taxon>Fabales</taxon>
        <taxon>Fabaceae</taxon>
        <taxon>Papilionoideae</taxon>
        <taxon>50 kb inversion clade</taxon>
        <taxon>NPAAA clade</taxon>
        <taxon>indigoferoid/millettioid clade</taxon>
        <taxon>Phaseoleae</taxon>
        <taxon>Mucuna</taxon>
    </lineage>
</organism>
<sequence length="189" mass="22090">MLVICKELKRWSAGKNAKIVDVDWIELSFQTSICLQLKVAESEQVLTLKTRAQHTSDIGTRVRSAPATPLSIVQEHENKLKVIVTMMKLMEFSQENCKIQLAKILVIDDFVNESKPRFKIPSRRTIARNCMQLFIQEKVKLKSKLFLNHQMVSNNPRLNFNSKHELYVYQCSFYWHGWMIKKILNFGDC</sequence>
<gene>
    <name evidence="1" type="ORF">CR513_27505</name>
</gene>
<dbReference type="Proteomes" id="UP000257109">
    <property type="component" value="Unassembled WGS sequence"/>
</dbReference>
<proteinExistence type="predicted"/>
<comment type="caution">
    <text evidence="1">The sequence shown here is derived from an EMBL/GenBank/DDBJ whole genome shotgun (WGS) entry which is preliminary data.</text>
</comment>
<accession>A0A371GJV5</accession>